<keyword evidence="2" id="KW-1185">Reference proteome</keyword>
<protein>
    <submittedName>
        <fullName evidence="1">Uncharacterized protein</fullName>
    </submittedName>
</protein>
<name>A0ABT3ED19_STRAP</name>
<comment type="caution">
    <text evidence="1">The sequence shown here is derived from an EMBL/GenBank/DDBJ whole genome shotgun (WGS) entry which is preliminary data.</text>
</comment>
<dbReference type="Proteomes" id="UP001526076">
    <property type="component" value="Unassembled WGS sequence"/>
</dbReference>
<sequence>DLLSQGKSENEAIGTIISEFGTIDELMEELNLENKQVDETNDSMNGLPEISVEEGLDYLAVQRKGAIQIGLGVVAIMVGVG</sequence>
<dbReference type="EMBL" id="JAPAHU010000419">
    <property type="protein sequence ID" value="MCW1043335.1"/>
    <property type="molecule type" value="Genomic_DNA"/>
</dbReference>
<gene>
    <name evidence="1" type="ORF">OJ597_13235</name>
</gene>
<reference evidence="1 2" key="1">
    <citation type="submission" date="2022-10" db="EMBL/GenBank/DDBJ databases">
        <title>Comparative genomic study of S. anginosus.</title>
        <authorList>
            <person name="Prasad A."/>
            <person name="Ene A."/>
            <person name="Jablonska S."/>
            <person name="Du J."/>
            <person name="Wolfe A.J."/>
            <person name="Putonti C."/>
        </authorList>
    </citation>
    <scope>NUCLEOTIDE SEQUENCE [LARGE SCALE GENOMIC DNA]</scope>
    <source>
        <strain evidence="1 2">UMB9231</strain>
    </source>
</reference>
<evidence type="ECO:0000313" key="2">
    <source>
        <dbReference type="Proteomes" id="UP001526076"/>
    </source>
</evidence>
<organism evidence="1 2">
    <name type="scientific">Streptococcus anginosus</name>
    <dbReference type="NCBI Taxonomy" id="1328"/>
    <lineage>
        <taxon>Bacteria</taxon>
        <taxon>Bacillati</taxon>
        <taxon>Bacillota</taxon>
        <taxon>Bacilli</taxon>
        <taxon>Lactobacillales</taxon>
        <taxon>Streptococcaceae</taxon>
        <taxon>Streptococcus</taxon>
        <taxon>Streptococcus anginosus group</taxon>
    </lineage>
</organism>
<accession>A0ABT3ED19</accession>
<evidence type="ECO:0000313" key="1">
    <source>
        <dbReference type="EMBL" id="MCW1043335.1"/>
    </source>
</evidence>
<feature type="non-terminal residue" evidence="1">
    <location>
        <position position="81"/>
    </location>
</feature>
<feature type="non-terminal residue" evidence="1">
    <location>
        <position position="1"/>
    </location>
</feature>
<proteinExistence type="predicted"/>